<dbReference type="AlphaFoldDB" id="A0A4Q5LUX8"/>
<protein>
    <submittedName>
        <fullName evidence="2">Nuclear transport factor 2 family protein</fullName>
    </submittedName>
</protein>
<dbReference type="InterPro" id="IPR037401">
    <property type="entry name" value="SnoaL-like"/>
</dbReference>
<feature type="domain" description="SnoaL-like" evidence="1">
    <location>
        <begin position="21"/>
        <end position="130"/>
    </location>
</feature>
<evidence type="ECO:0000259" key="1">
    <source>
        <dbReference type="Pfam" id="PF12680"/>
    </source>
</evidence>
<dbReference type="InterPro" id="IPR032710">
    <property type="entry name" value="NTF2-like_dom_sf"/>
</dbReference>
<dbReference type="RefSeq" id="WP_130023543.1">
    <property type="nucleotide sequence ID" value="NZ_SEWF01000048.1"/>
</dbReference>
<gene>
    <name evidence="2" type="ORF">EWM59_22685</name>
</gene>
<dbReference type="Pfam" id="PF12680">
    <property type="entry name" value="SnoaL_2"/>
    <property type="match status" value="1"/>
</dbReference>
<comment type="caution">
    <text evidence="2">The sequence shown here is derived from an EMBL/GenBank/DDBJ whole genome shotgun (WGS) entry which is preliminary data.</text>
</comment>
<dbReference type="OrthoDB" id="672913at2"/>
<proteinExistence type="predicted"/>
<name>A0A4Q5LUX8_9BACT</name>
<organism evidence="2 3">
    <name type="scientific">Emticicia agri</name>
    <dbReference type="NCBI Taxonomy" id="2492393"/>
    <lineage>
        <taxon>Bacteria</taxon>
        <taxon>Pseudomonadati</taxon>
        <taxon>Bacteroidota</taxon>
        <taxon>Cytophagia</taxon>
        <taxon>Cytophagales</taxon>
        <taxon>Leadbetterellaceae</taxon>
        <taxon>Emticicia</taxon>
    </lineage>
</organism>
<evidence type="ECO:0000313" key="3">
    <source>
        <dbReference type="Proteomes" id="UP000293162"/>
    </source>
</evidence>
<reference evidence="2 3" key="1">
    <citation type="submission" date="2019-02" db="EMBL/GenBank/DDBJ databases">
        <title>Bacterial novel species Emticicia sp. 17J42-9 isolated from soil.</title>
        <authorList>
            <person name="Jung H.-Y."/>
        </authorList>
    </citation>
    <scope>NUCLEOTIDE SEQUENCE [LARGE SCALE GENOMIC DNA]</scope>
    <source>
        <strain evidence="2 3">17J42-9</strain>
    </source>
</reference>
<sequence length="148" mass="16491">MKTIEQIETTTDLTRKGTCVEFFSAYQDLDIDRMVGLFTADATIDFKPLGENGKGKINELGRGLWSALIDAFPDLDNTIDTFDVAGDKVTCYVTIFGTQTKEFAGIPSKGLRFESDHIFVFEFNEDDKATSLSIDWNHASFAQQLGVE</sequence>
<keyword evidence="3" id="KW-1185">Reference proteome</keyword>
<dbReference type="EMBL" id="SEWF01000048">
    <property type="protein sequence ID" value="RYU93319.1"/>
    <property type="molecule type" value="Genomic_DNA"/>
</dbReference>
<dbReference type="Proteomes" id="UP000293162">
    <property type="component" value="Unassembled WGS sequence"/>
</dbReference>
<accession>A0A4Q5LUX8</accession>
<evidence type="ECO:0000313" key="2">
    <source>
        <dbReference type="EMBL" id="RYU93319.1"/>
    </source>
</evidence>
<dbReference type="SUPFAM" id="SSF54427">
    <property type="entry name" value="NTF2-like"/>
    <property type="match status" value="1"/>
</dbReference>
<dbReference type="Gene3D" id="3.10.450.50">
    <property type="match status" value="1"/>
</dbReference>